<evidence type="ECO:0000313" key="3">
    <source>
        <dbReference type="Proteomes" id="UP001166286"/>
    </source>
</evidence>
<name>A0AA39QXP7_9LECA</name>
<proteinExistence type="predicted"/>
<dbReference type="PANTHER" id="PTHR37542">
    <property type="entry name" value="HELO DOMAIN-CONTAINING PROTEIN-RELATED"/>
    <property type="match status" value="1"/>
</dbReference>
<dbReference type="EMBL" id="JAFEKC020000014">
    <property type="protein sequence ID" value="KAK0511113.1"/>
    <property type="molecule type" value="Genomic_DNA"/>
</dbReference>
<dbReference type="InterPro" id="IPR011009">
    <property type="entry name" value="Kinase-like_dom_sf"/>
</dbReference>
<dbReference type="GO" id="GO:0004672">
    <property type="term" value="F:protein kinase activity"/>
    <property type="evidence" value="ECO:0007669"/>
    <property type="project" value="InterPro"/>
</dbReference>
<feature type="domain" description="Protein kinase" evidence="1">
    <location>
        <begin position="134"/>
        <end position="544"/>
    </location>
</feature>
<keyword evidence="3" id="KW-1185">Reference proteome</keyword>
<dbReference type="PROSITE" id="PS50011">
    <property type="entry name" value="PROTEIN_KINASE_DOM"/>
    <property type="match status" value="1"/>
</dbReference>
<protein>
    <recommendedName>
        <fullName evidence="1">Protein kinase domain-containing protein</fullName>
    </recommendedName>
</protein>
<dbReference type="SUPFAM" id="SSF56112">
    <property type="entry name" value="Protein kinase-like (PK-like)"/>
    <property type="match status" value="1"/>
</dbReference>
<evidence type="ECO:0000259" key="1">
    <source>
        <dbReference type="PROSITE" id="PS50011"/>
    </source>
</evidence>
<comment type="caution">
    <text evidence="2">The sequence shown here is derived from an EMBL/GenBank/DDBJ whole genome shotgun (WGS) entry which is preliminary data.</text>
</comment>
<reference evidence="2" key="1">
    <citation type="submission" date="2023-03" db="EMBL/GenBank/DDBJ databases">
        <title>Complete genome of Cladonia borealis.</title>
        <authorList>
            <person name="Park H."/>
        </authorList>
    </citation>
    <scope>NUCLEOTIDE SEQUENCE</scope>
    <source>
        <strain evidence="2">ANT050790</strain>
    </source>
</reference>
<accession>A0AA39QXP7</accession>
<dbReference type="PANTHER" id="PTHR37542:SF3">
    <property type="entry name" value="PRION-INHIBITION AND PROPAGATION HELO DOMAIN-CONTAINING PROTEIN"/>
    <property type="match status" value="1"/>
</dbReference>
<organism evidence="2 3">
    <name type="scientific">Cladonia borealis</name>
    <dbReference type="NCBI Taxonomy" id="184061"/>
    <lineage>
        <taxon>Eukaryota</taxon>
        <taxon>Fungi</taxon>
        <taxon>Dikarya</taxon>
        <taxon>Ascomycota</taxon>
        <taxon>Pezizomycotina</taxon>
        <taxon>Lecanoromycetes</taxon>
        <taxon>OSLEUM clade</taxon>
        <taxon>Lecanoromycetidae</taxon>
        <taxon>Lecanorales</taxon>
        <taxon>Lecanorineae</taxon>
        <taxon>Cladoniaceae</taxon>
        <taxon>Cladonia</taxon>
    </lineage>
</organism>
<dbReference type="Proteomes" id="UP001166286">
    <property type="component" value="Unassembled WGS sequence"/>
</dbReference>
<dbReference type="AlphaFoldDB" id="A0AA39QXP7"/>
<evidence type="ECO:0000313" key="2">
    <source>
        <dbReference type="EMBL" id="KAK0511113.1"/>
    </source>
</evidence>
<dbReference type="Gene3D" id="1.10.510.10">
    <property type="entry name" value="Transferase(Phosphotransferase) domain 1"/>
    <property type="match status" value="1"/>
</dbReference>
<dbReference type="InterPro" id="IPR000719">
    <property type="entry name" value="Prot_kinase_dom"/>
</dbReference>
<sequence>MDRALGIAGVAAALPGLLQIAIQMTGKVSELYKDFRDSAKQTDLQQSVLLIQLIQIEADLYFVKTRSQDFSVLIQESLVDVIRQLVKNYRDVSEVFSLARGPDLKIRPGLWALKVKNAVEVLILEMETWQRRFMELIQLLHCTGFGFRAAAPLLVETIPRALPASRAQSLGANLAKALDNIKSKRNKLLLQSLPVPDDQLCDVPLSRLRTPDANVPRSDFVVEYRRYTRTDDIEYLNSIVHYSAEILAAADPYTMHVLCCEGYVHRPNLRQFQTILKFPPGVGSPRTLRDLLLDPDPQVEPSITSRVQLCKEIATAILYTHTASLVHKAIQPEAILLLRKIDYDDCRPREGTNTLKISPLGIPFLTGFGQARQETPDTYSSLRENTDWEQDLYSHPLRQGQPTTKYTMAHDIYSIGVVLLEIGLWRSFIVWNGFNDFMIDEAVLGGGKAICRRMKERKYKAGEELKKLYEDLAAQELPNVMGERFCEVVLKCLSAVEGGLIKAIPESEQTETDVSFIISADQKEEIVGLSYIRGVLESLDNIKI</sequence>
<dbReference type="GO" id="GO:0005524">
    <property type="term" value="F:ATP binding"/>
    <property type="evidence" value="ECO:0007669"/>
    <property type="project" value="InterPro"/>
</dbReference>
<gene>
    <name evidence="2" type="ORF">JMJ35_006665</name>
</gene>